<keyword evidence="1" id="KW-1133">Transmembrane helix</keyword>
<sequence>MSISNIPKKHKFNHNFKSETLSISSISNQTIEAISKTLLRQIDKEIFERKYAPVMTVLKLVGAGVFVAAAMVAPGLPMALKPFLNRQRQNEYNAWKRFNIPYLKRTLERLDKQKLVEFDEKDGMQVVKITDRGKRRILKFAIDELAVEKPKIWDDRWRLVSYDIPKELHRVRATLREYLNAWGFYPLHESVFLHAWPCEKQVEFLREYLGIGKYVRMFQVSAIEQDKEFRDFFGV</sequence>
<dbReference type="SUPFAM" id="SSF143430">
    <property type="entry name" value="TTP0101/SSO1404-like"/>
    <property type="match status" value="1"/>
</dbReference>
<evidence type="ECO:0000313" key="3">
    <source>
        <dbReference type="EMBL" id="KKQ78093.1"/>
    </source>
</evidence>
<comment type="caution">
    <text evidence="3">The sequence shown here is derived from an EMBL/GenBank/DDBJ whole genome shotgun (WGS) entry which is preliminary data.</text>
</comment>
<reference evidence="3 4" key="1">
    <citation type="journal article" date="2015" name="Nature">
        <title>rRNA introns, odd ribosomes, and small enigmatic genomes across a large radiation of phyla.</title>
        <authorList>
            <person name="Brown C.T."/>
            <person name="Hug L.A."/>
            <person name="Thomas B.C."/>
            <person name="Sharon I."/>
            <person name="Castelle C.J."/>
            <person name="Singh A."/>
            <person name="Wilkins M.J."/>
            <person name="Williams K.H."/>
            <person name="Banfield J.F."/>
        </authorList>
    </citation>
    <scope>NUCLEOTIDE SEQUENCE [LARGE SCALE GENOMIC DNA]</scope>
</reference>
<name>A0A0G0KES6_9BACT</name>
<protein>
    <recommendedName>
        <fullName evidence="2">Transcriptional repressor PaaX-like central Cas2-like domain-containing protein</fullName>
    </recommendedName>
</protein>
<keyword evidence="1" id="KW-0812">Transmembrane</keyword>
<evidence type="ECO:0000313" key="4">
    <source>
        <dbReference type="Proteomes" id="UP000034324"/>
    </source>
</evidence>
<organism evidence="3 4">
    <name type="scientific">Candidatus Daviesbacteria bacterium GW2011_GWF2_38_6</name>
    <dbReference type="NCBI Taxonomy" id="1618432"/>
    <lineage>
        <taxon>Bacteria</taxon>
        <taxon>Candidatus Daviesiibacteriota</taxon>
    </lineage>
</organism>
<dbReference type="Proteomes" id="UP000034324">
    <property type="component" value="Unassembled WGS sequence"/>
</dbReference>
<evidence type="ECO:0000259" key="2">
    <source>
        <dbReference type="Pfam" id="PF20803"/>
    </source>
</evidence>
<feature type="transmembrane region" description="Helical" evidence="1">
    <location>
        <begin position="60"/>
        <end position="80"/>
    </location>
</feature>
<accession>A0A0G0KES6</accession>
<dbReference type="InterPro" id="IPR048846">
    <property type="entry name" value="PaaX-like_central"/>
</dbReference>
<gene>
    <name evidence="3" type="ORF">US99_C0030G0009</name>
</gene>
<evidence type="ECO:0000256" key="1">
    <source>
        <dbReference type="SAM" id="Phobius"/>
    </source>
</evidence>
<dbReference type="EMBL" id="LBVC01000030">
    <property type="protein sequence ID" value="KKQ78093.1"/>
    <property type="molecule type" value="Genomic_DNA"/>
</dbReference>
<proteinExistence type="predicted"/>
<feature type="domain" description="Transcriptional repressor PaaX-like central Cas2-like" evidence="2">
    <location>
        <begin position="152"/>
        <end position="226"/>
    </location>
</feature>
<dbReference type="Pfam" id="PF20803">
    <property type="entry name" value="PaaX_M"/>
    <property type="match status" value="1"/>
</dbReference>
<dbReference type="Gene3D" id="3.30.70.2650">
    <property type="match status" value="1"/>
</dbReference>
<dbReference type="AlphaFoldDB" id="A0A0G0KES6"/>
<keyword evidence="1" id="KW-0472">Membrane</keyword>